<evidence type="ECO:0000256" key="4">
    <source>
        <dbReference type="SAM" id="SignalP"/>
    </source>
</evidence>
<keyword evidence="6" id="KW-1185">Reference proteome</keyword>
<keyword evidence="2" id="KW-0847">Vitamin C</keyword>
<proteinExistence type="predicted"/>
<dbReference type="Gene3D" id="2.60.120.620">
    <property type="entry name" value="q2cbj1_9rhob like domain"/>
    <property type="match status" value="2"/>
</dbReference>
<feature type="signal peptide" evidence="4">
    <location>
        <begin position="1"/>
        <end position="22"/>
    </location>
</feature>
<dbReference type="Gene3D" id="1.25.40.10">
    <property type="entry name" value="Tetratricopeptide repeat domain"/>
    <property type="match status" value="1"/>
</dbReference>
<accession>A0ABP1Q747</accession>
<dbReference type="InterPro" id="IPR011990">
    <property type="entry name" value="TPR-like_helical_dom_sf"/>
</dbReference>
<dbReference type="EMBL" id="CAXLJM020000019">
    <property type="protein sequence ID" value="CAL8085044.1"/>
    <property type="molecule type" value="Genomic_DNA"/>
</dbReference>
<evidence type="ECO:0000256" key="1">
    <source>
        <dbReference type="ARBA" id="ARBA00022723"/>
    </source>
</evidence>
<feature type="chain" id="PRO_5047475715" description="Prolyl 4-hydroxylase subunit alpha-2" evidence="4">
    <location>
        <begin position="23"/>
        <end position="1056"/>
    </location>
</feature>
<protein>
    <recommendedName>
        <fullName evidence="7">Prolyl 4-hydroxylase subunit alpha-2</fullName>
    </recommendedName>
</protein>
<keyword evidence="3" id="KW-0408">Iron</keyword>
<dbReference type="Proteomes" id="UP001642540">
    <property type="component" value="Unassembled WGS sequence"/>
</dbReference>
<gene>
    <name evidence="5" type="ORF">ODALV1_LOCUS5986</name>
</gene>
<evidence type="ECO:0000256" key="3">
    <source>
        <dbReference type="ARBA" id="ARBA00023004"/>
    </source>
</evidence>
<dbReference type="InterPro" id="IPR045054">
    <property type="entry name" value="P4HA-like"/>
</dbReference>
<evidence type="ECO:0008006" key="7">
    <source>
        <dbReference type="Google" id="ProtNLM"/>
    </source>
</evidence>
<sequence>MKGSWFKIILVILSPFIQFSSSEELEEDRYLLGDAIPIVPPSFTHGSLNTLDRLMESVTKEERIVGVLEEKLKLLERESKLIVSYLKDYNESTRTAVKGLHNSTNDTPEGRARMIASSAVLAHRMTDRYTSTLAELQKLLSSEAYTENQRNINKTLEPEIIKLIKELEENQTRNGNAYGYSEENVYEEDILPVWPKFIDKFMSDLAFIHIHEVFGYYPEKIRRGLPVDTEYGGILNAKQCTSIGVHALSRKYFYIAIEWLEFAKTLLLSPTENDRSIPLDFVSSLLDIAIKEHNLGLQNKTTLDIAYYFIYPVSEGQKHSERIRAPEMLYNSKRLRRNVELNAMAQYNALCTGATLQTPEIQKTLKCFYEHKKHPYLHINPVKTEVLSEDPPLLQFYELLSNHSIEIIKKVAIPRAELSLLVGVDDNDLGETSKHRTSSGTFVRYEEVPKLYEHSEIISGLRLLNKSSEMAQVVEYTYGRYYTYHTDALEEEGDEEEQDILRETGDRVATMLYYVEPGVYGGDTPFCAAGVNAHPVRGSAILCLEEPEDRFLLFDGIPYEPPSFTQGILNTLDRLMEWATKEESIVAVLKKKLKLLEKESKLIDNYLKDYNESTRMAMKGLLDSTKNTSEGRARVIGSSAVLAHRMTDRYTSTLAELQKLLSSNAYTETQRNVDKILHPEIIKLMKELEENKTRDEKADDMGEEKVYEKEGLPVWPKPIDKFMSDLAFIHIHEVYGYFPEKLKYGGILTAKQCTSIGVHALSRKYYFVAIEWLELAKTLLLSPTEEDRSIPLDFVSSLINIAIKEHNIGLKTVRFIDIANYFVYPVSEGQPSSKRIRARQMIYGNSRLRKDIEMNVMSQYSALCSGATFQSPEIQKTLKCFYETKRHPYLYINPVKTEVLSEDPPLLQFYELLSNHSIEIIKKVAIPRAELSLLVGVDDDNLDAITRYRTSAGTFFMYEEFPKLYDHSEIVSGLRLLNRSSEMAQVVEYTYGRYYIYHTDALEDEGDAEDQEILQETGDRVATLLYYLEPGVYGGDTPFCAAGINAHPVRGSAILW</sequence>
<dbReference type="PANTHER" id="PTHR10869">
    <property type="entry name" value="PROLYL 4-HYDROXYLASE ALPHA SUBUNIT"/>
    <property type="match status" value="1"/>
</dbReference>
<evidence type="ECO:0000313" key="6">
    <source>
        <dbReference type="Proteomes" id="UP001642540"/>
    </source>
</evidence>
<keyword evidence="1" id="KW-0479">Metal-binding</keyword>
<reference evidence="5 6" key="1">
    <citation type="submission" date="2024-08" db="EMBL/GenBank/DDBJ databases">
        <authorList>
            <person name="Cucini C."/>
            <person name="Frati F."/>
        </authorList>
    </citation>
    <scope>NUCLEOTIDE SEQUENCE [LARGE SCALE GENOMIC DNA]</scope>
</reference>
<comment type="caution">
    <text evidence="5">The sequence shown here is derived from an EMBL/GenBank/DDBJ whole genome shotgun (WGS) entry which is preliminary data.</text>
</comment>
<name>A0ABP1Q747_9HEXA</name>
<keyword evidence="4" id="KW-0732">Signal</keyword>
<organism evidence="5 6">
    <name type="scientific">Orchesella dallaii</name>
    <dbReference type="NCBI Taxonomy" id="48710"/>
    <lineage>
        <taxon>Eukaryota</taxon>
        <taxon>Metazoa</taxon>
        <taxon>Ecdysozoa</taxon>
        <taxon>Arthropoda</taxon>
        <taxon>Hexapoda</taxon>
        <taxon>Collembola</taxon>
        <taxon>Entomobryomorpha</taxon>
        <taxon>Entomobryoidea</taxon>
        <taxon>Orchesellidae</taxon>
        <taxon>Orchesellinae</taxon>
        <taxon>Orchesella</taxon>
    </lineage>
</organism>
<evidence type="ECO:0000313" key="5">
    <source>
        <dbReference type="EMBL" id="CAL8085044.1"/>
    </source>
</evidence>
<dbReference type="PANTHER" id="PTHR10869:SF244">
    <property type="entry name" value="PROLYL 4-HYDROXYLASE SUBUNIT ALPHA-2"/>
    <property type="match status" value="1"/>
</dbReference>
<evidence type="ECO:0000256" key="2">
    <source>
        <dbReference type="ARBA" id="ARBA00022896"/>
    </source>
</evidence>